<gene>
    <name evidence="3" type="ORF">SAMN05421874_11615</name>
</gene>
<name>A0A1G9HFN1_9ACTN</name>
<protein>
    <submittedName>
        <fullName evidence="3">Uncharacterized protein</fullName>
    </submittedName>
</protein>
<evidence type="ECO:0000256" key="1">
    <source>
        <dbReference type="SAM" id="MobiDB-lite"/>
    </source>
</evidence>
<keyword evidence="4" id="KW-1185">Reference proteome</keyword>
<evidence type="ECO:0000313" key="3">
    <source>
        <dbReference type="EMBL" id="SDL11679.1"/>
    </source>
</evidence>
<dbReference type="Proteomes" id="UP000198683">
    <property type="component" value="Unassembled WGS sequence"/>
</dbReference>
<feature type="region of interest" description="Disordered" evidence="1">
    <location>
        <begin position="268"/>
        <end position="292"/>
    </location>
</feature>
<keyword evidence="2" id="KW-1133">Transmembrane helix</keyword>
<evidence type="ECO:0000313" key="4">
    <source>
        <dbReference type="Proteomes" id="UP000198683"/>
    </source>
</evidence>
<keyword evidence="2" id="KW-0812">Transmembrane</keyword>
<sequence>MTGAGDGDWQAPGDESLFADNRDRGTRPASPPDSGGWGAAQPTSGAWESAHPASGEDARPASGGWDVAESRGGRRRARTADMPPEGAGRQSAGPDSGAWRQDRADGGRRRQDRAAGSRRGDDRPAEAYAEGQEAHPGSWGPADNGGPDNWAQADNSGTARSERTSRRGRRGRGEGATRAAHTDGFEDVGTARAARTDGFEVAGRARAAGTDGFEAVGQARRARTDGFEAAGHARAAGTDGFEAVVAGEGGDGFDAYPRVGGPARAEAASREMAAQAAGGGSRKRRRPPPSDWQFPLLTGMGLRPEQQRVIVIVAMVVVVLAGGVGLVAAINSIGSYTPAERSGATVLTPNEALPQVFHGWDSPELFAPLSERAKDGKPLTDKEVFGQTELPVAKKLKLKLVAKKLDAECAAALLGESLIEQVDDAGCTQAARGLYVSSDRRYVGQYTLLNLKDSESAAELVDALEIQYRGGWTRPLKSTKAVFPAGGYSEAGGYALGHYVGLVWLGRADGTEPDAKDDFVSLTLALRGAEKAIYRRVVSITGPSS</sequence>
<feature type="region of interest" description="Disordered" evidence="1">
    <location>
        <begin position="1"/>
        <end position="192"/>
    </location>
</feature>
<dbReference type="RefSeq" id="WP_090769135.1">
    <property type="nucleotide sequence ID" value="NZ_FNFB01000016.1"/>
</dbReference>
<organism evidence="3 4">
    <name type="scientific">Nonomuraea maritima</name>
    <dbReference type="NCBI Taxonomy" id="683260"/>
    <lineage>
        <taxon>Bacteria</taxon>
        <taxon>Bacillati</taxon>
        <taxon>Actinomycetota</taxon>
        <taxon>Actinomycetes</taxon>
        <taxon>Streptosporangiales</taxon>
        <taxon>Streptosporangiaceae</taxon>
        <taxon>Nonomuraea</taxon>
    </lineage>
</organism>
<feature type="transmembrane region" description="Helical" evidence="2">
    <location>
        <begin position="309"/>
        <end position="330"/>
    </location>
</feature>
<dbReference type="OrthoDB" id="3421991at2"/>
<dbReference type="EMBL" id="FNFB01000016">
    <property type="protein sequence ID" value="SDL11679.1"/>
    <property type="molecule type" value="Genomic_DNA"/>
</dbReference>
<feature type="compositionally biased region" description="Basic and acidic residues" evidence="1">
    <location>
        <begin position="100"/>
        <end position="125"/>
    </location>
</feature>
<keyword evidence="2" id="KW-0472">Membrane</keyword>
<reference evidence="3 4" key="1">
    <citation type="submission" date="2016-10" db="EMBL/GenBank/DDBJ databases">
        <authorList>
            <person name="de Groot N.N."/>
        </authorList>
    </citation>
    <scope>NUCLEOTIDE SEQUENCE [LARGE SCALE GENOMIC DNA]</scope>
    <source>
        <strain evidence="3 4">CGMCC 4.5681</strain>
    </source>
</reference>
<dbReference type="STRING" id="683260.SAMN05421874_11615"/>
<dbReference type="AlphaFoldDB" id="A0A1G9HFN1"/>
<accession>A0A1G9HFN1</accession>
<evidence type="ECO:0000256" key="2">
    <source>
        <dbReference type="SAM" id="Phobius"/>
    </source>
</evidence>
<feature type="compositionally biased region" description="Basic and acidic residues" evidence="1">
    <location>
        <begin position="160"/>
        <end position="184"/>
    </location>
</feature>
<proteinExistence type="predicted"/>